<dbReference type="SUPFAM" id="SSF51569">
    <property type="entry name" value="Aldolase"/>
    <property type="match status" value="1"/>
</dbReference>
<keyword evidence="3" id="KW-0464">Manganese</keyword>
<dbReference type="NCBIfam" id="TIGR01358">
    <property type="entry name" value="DAHP_synth_II"/>
    <property type="match status" value="1"/>
</dbReference>
<keyword evidence="2 4" id="KW-0808">Transferase</keyword>
<protein>
    <recommendedName>
        <fullName evidence="4">Phospho-2-dehydro-3-deoxyheptonate aldolase</fullName>
        <ecNumber evidence="4">2.5.1.54</ecNumber>
    </recommendedName>
</protein>
<reference evidence="6 7" key="1">
    <citation type="journal article" date="2012" name="J. Bacteriol.">
        <title>Genome sequence of the soybean symbiont Sinorhizobium fredii HH103.</title>
        <authorList>
            <person name="Weidner S."/>
            <person name="Becker A."/>
            <person name="Bonilla I."/>
            <person name="Jaenicke S."/>
            <person name="Lloret J."/>
            <person name="Margaret I."/>
            <person name="Puhler A."/>
            <person name="Ruiz-Sainz J.E."/>
            <person name="Schneiker-Bekel S."/>
            <person name="Szczepanowski R."/>
            <person name="Vinardell J.M."/>
            <person name="Zehner S."/>
            <person name="Gottfert M."/>
        </authorList>
    </citation>
    <scope>NUCLEOTIDE SEQUENCE [LARGE SCALE GENOMIC DNA]</scope>
    <source>
        <strain evidence="6 7">HH103</strain>
        <plasmid evidence="7">pSfHH103e</plasmid>
    </source>
</reference>
<dbReference type="PANTHER" id="PTHR21337">
    <property type="entry name" value="PHOSPHO-2-DEHYDRO-3-DEOXYHEPTONATE ALDOLASE 1, 2"/>
    <property type="match status" value="1"/>
</dbReference>
<dbReference type="AlphaFoldDB" id="G9AJF7"/>
<keyword evidence="3" id="KW-0104">Cadmium</keyword>
<evidence type="ECO:0000313" key="7">
    <source>
        <dbReference type="Proteomes" id="UP000007735"/>
    </source>
</evidence>
<dbReference type="EMBL" id="HE616899">
    <property type="protein sequence ID" value="CCF01189.1"/>
    <property type="molecule type" value="Genomic_DNA"/>
</dbReference>
<evidence type="ECO:0000256" key="5">
    <source>
        <dbReference type="SAM" id="MobiDB-lite"/>
    </source>
</evidence>
<comment type="catalytic activity">
    <reaction evidence="4">
        <text>D-erythrose 4-phosphate + phosphoenolpyruvate + H2O = 7-phospho-2-dehydro-3-deoxy-D-arabino-heptonate + phosphate</text>
        <dbReference type="Rhea" id="RHEA:14717"/>
        <dbReference type="ChEBI" id="CHEBI:15377"/>
        <dbReference type="ChEBI" id="CHEBI:16897"/>
        <dbReference type="ChEBI" id="CHEBI:43474"/>
        <dbReference type="ChEBI" id="CHEBI:58394"/>
        <dbReference type="ChEBI" id="CHEBI:58702"/>
        <dbReference type="EC" id="2.5.1.54"/>
    </reaction>
</comment>
<evidence type="ECO:0000256" key="2">
    <source>
        <dbReference type="ARBA" id="ARBA00022679"/>
    </source>
</evidence>
<dbReference type="EC" id="2.5.1.54" evidence="4"/>
<dbReference type="Gene3D" id="3.20.20.70">
    <property type="entry name" value="Aldolase class I"/>
    <property type="match status" value="2"/>
</dbReference>
<feature type="binding site" evidence="3">
    <location>
        <position position="78"/>
    </location>
    <ligand>
        <name>Mn(2+)</name>
        <dbReference type="ChEBI" id="CHEBI:29035"/>
    </ligand>
</feature>
<proteinExistence type="inferred from homology"/>
<dbReference type="KEGG" id="sfh:SFHH103_06731"/>
<evidence type="ECO:0000256" key="1">
    <source>
        <dbReference type="ARBA" id="ARBA00008911"/>
    </source>
</evidence>
<evidence type="ECO:0000256" key="4">
    <source>
        <dbReference type="RuleBase" id="RU363071"/>
    </source>
</evidence>
<keyword evidence="3" id="KW-0170">Cobalt</keyword>
<dbReference type="Proteomes" id="UP000007735">
    <property type="component" value="Plasmid pSfHH103e"/>
</dbReference>
<feature type="binding site" evidence="3">
    <location>
        <position position="363"/>
    </location>
    <ligand>
        <name>Mn(2+)</name>
        <dbReference type="ChEBI" id="CHEBI:29035"/>
    </ligand>
</feature>
<dbReference type="GO" id="GO:0003849">
    <property type="term" value="F:3-deoxy-7-phosphoheptulonate synthase activity"/>
    <property type="evidence" value="ECO:0007669"/>
    <property type="project" value="UniProtKB-EC"/>
</dbReference>
<evidence type="ECO:0000313" key="6">
    <source>
        <dbReference type="EMBL" id="CCF01189.1"/>
    </source>
</evidence>
<accession>G9AJF7</accession>
<feature type="binding site" evidence="3">
    <location>
        <position position="331"/>
    </location>
    <ligand>
        <name>phosphoenolpyruvate</name>
        <dbReference type="ChEBI" id="CHEBI:58702"/>
    </ligand>
</feature>
<gene>
    <name evidence="6" type="ordered locus">SFHH103_06731</name>
</gene>
<dbReference type="Pfam" id="PF01474">
    <property type="entry name" value="DAHP_synth_2"/>
    <property type="match status" value="1"/>
</dbReference>
<comment type="cofactor">
    <cofactor evidence="3">
        <name>Mn(2+)</name>
        <dbReference type="ChEBI" id="CHEBI:29035"/>
    </cofactor>
    <cofactor evidence="3">
        <name>Co(2+)</name>
        <dbReference type="ChEBI" id="CHEBI:48828"/>
    </cofactor>
    <cofactor evidence="3">
        <name>Cd(2+)</name>
        <dbReference type="ChEBI" id="CHEBI:48775"/>
    </cofactor>
    <text evidence="3">Binds 1 divalent cation per subunit. The enzyme is active with manganese, cobalt or cadmium ions.</text>
</comment>
<name>G9AJF7_SINF1</name>
<feature type="region of interest" description="Disordered" evidence="5">
    <location>
        <begin position="1"/>
        <end position="24"/>
    </location>
</feature>
<feature type="binding site" evidence="3">
    <location>
        <position position="404"/>
    </location>
    <ligand>
        <name>Mn(2+)</name>
        <dbReference type="ChEBI" id="CHEBI:29035"/>
    </ligand>
</feature>
<dbReference type="HOGENOM" id="CLU_026885_0_1_5"/>
<organism evidence="6 7">
    <name type="scientific">Sinorhizobium fredii (strain HH103)</name>
    <dbReference type="NCBI Taxonomy" id="1117943"/>
    <lineage>
        <taxon>Bacteria</taxon>
        <taxon>Pseudomonadati</taxon>
        <taxon>Pseudomonadota</taxon>
        <taxon>Alphaproteobacteria</taxon>
        <taxon>Hyphomicrobiales</taxon>
        <taxon>Rhizobiaceae</taxon>
        <taxon>Sinorhizobium/Ensifer group</taxon>
        <taxon>Sinorhizobium</taxon>
    </lineage>
</organism>
<dbReference type="PANTHER" id="PTHR21337:SF0">
    <property type="entry name" value="PHOSPHO-2-DEHYDRO-3-DEOXYHEPTONATE ALDOLASE"/>
    <property type="match status" value="1"/>
</dbReference>
<feature type="binding site" evidence="3">
    <location>
        <position position="434"/>
    </location>
    <ligand>
        <name>Mn(2+)</name>
        <dbReference type="ChEBI" id="CHEBI:29035"/>
    </ligand>
</feature>
<feature type="binding site" evidence="3">
    <location>
        <position position="300"/>
    </location>
    <ligand>
        <name>phosphoenolpyruvate</name>
        <dbReference type="ChEBI" id="CHEBI:58702"/>
    </ligand>
</feature>
<sequence length="468" mass="52544">MRDEPKEHEMAQNWTPSSWRQKPIEQVPDYPDKAALAATEAQLATFPPLVFAGEARRLKKQLASVAEGNAFLLQGGDCAESFAEHGADNIRDFFRSFLQMAVVLTYGAQLPVVKVGRIAGQFAKPRSNPHETIDDKTLLTYRGDIINGTDFTEEARAPEPERQLDAYRQSAATLNLLRAFAMGGYANLENVHKWMLGFVKESPQSERYRKLADRLSEAMAFMRAVGITTENNPSLRETDFFTSHEALLLGYEEALTRVDSTSGEWYATSSHMIWIGDRTRQLDHAHVEYFRGIKNPIGLKCGPSLQPDNLIELIDALNPANEAGRLTLICRFGSDKIADRLPKQIRAVEREGRKVVWSCDPMHGNTITLNNYKTRPFERILSEVESFFQIHRAEGTHPGGIHVEMTGKDVTECTGGARAVTAGDLQDRYHTHCDPRLNADQALELAFLLAERMKSGRDEKRTGVWKAI</sequence>
<keyword evidence="6" id="KW-0614">Plasmid</keyword>
<dbReference type="PATRIC" id="fig|380.5.peg.6270"/>
<dbReference type="GO" id="GO:0009073">
    <property type="term" value="P:aromatic amino acid family biosynthetic process"/>
    <property type="evidence" value="ECO:0007669"/>
    <property type="project" value="InterPro"/>
</dbReference>
<feature type="binding site" evidence="3">
    <location>
        <position position="117"/>
    </location>
    <ligand>
        <name>phosphoenolpyruvate</name>
        <dbReference type="ChEBI" id="CHEBI:58702"/>
    </ligand>
</feature>
<geneLocation type="plasmid" evidence="6 7">
    <name>pSfHH103e</name>
</geneLocation>
<dbReference type="InterPro" id="IPR013785">
    <property type="entry name" value="Aldolase_TIM"/>
</dbReference>
<feature type="compositionally biased region" description="Basic and acidic residues" evidence="5">
    <location>
        <begin position="1"/>
        <end position="10"/>
    </location>
</feature>
<evidence type="ECO:0000256" key="3">
    <source>
        <dbReference type="PIRSR" id="PIRSR602480-1"/>
    </source>
</evidence>
<dbReference type="InterPro" id="IPR002480">
    <property type="entry name" value="DAHP_synth_2"/>
</dbReference>
<comment type="similarity">
    <text evidence="1 4">Belongs to the class-II DAHP synthase family.</text>
</comment>